<evidence type="ECO:0000256" key="4">
    <source>
        <dbReference type="ARBA" id="ARBA00022679"/>
    </source>
</evidence>
<feature type="transmembrane region" description="Helical" evidence="8">
    <location>
        <begin position="135"/>
        <end position="154"/>
    </location>
</feature>
<feature type="transmembrane region" description="Helical" evidence="8">
    <location>
        <begin position="281"/>
        <end position="302"/>
    </location>
</feature>
<comment type="subcellular location">
    <subcellularLocation>
        <location evidence="1">Cell membrane</location>
        <topology evidence="1">Multi-pass membrane protein</topology>
    </subcellularLocation>
</comment>
<keyword evidence="6 8" id="KW-1133">Transmembrane helix</keyword>
<evidence type="ECO:0000256" key="1">
    <source>
        <dbReference type="ARBA" id="ARBA00004651"/>
    </source>
</evidence>
<gene>
    <name evidence="10" type="ORF">COX37_00345</name>
</gene>
<evidence type="ECO:0000256" key="8">
    <source>
        <dbReference type="SAM" id="Phobius"/>
    </source>
</evidence>
<keyword evidence="5 8" id="KW-0812">Transmembrane</keyword>
<protein>
    <recommendedName>
        <fullName evidence="9">Glycosyltransferase RgtA/B/C/D-like domain-containing protein</fullName>
    </recommendedName>
</protein>
<feature type="domain" description="Glycosyltransferase RgtA/B/C/D-like" evidence="9">
    <location>
        <begin position="63"/>
        <end position="221"/>
    </location>
</feature>
<feature type="transmembrane region" description="Helical" evidence="8">
    <location>
        <begin position="184"/>
        <end position="201"/>
    </location>
</feature>
<evidence type="ECO:0000313" key="11">
    <source>
        <dbReference type="Proteomes" id="UP000229976"/>
    </source>
</evidence>
<dbReference type="PANTHER" id="PTHR33908">
    <property type="entry name" value="MANNOSYLTRANSFERASE YKCB-RELATED"/>
    <property type="match status" value="1"/>
</dbReference>
<dbReference type="Proteomes" id="UP000229976">
    <property type="component" value="Unassembled WGS sequence"/>
</dbReference>
<dbReference type="GO" id="GO:0009103">
    <property type="term" value="P:lipopolysaccharide biosynthetic process"/>
    <property type="evidence" value="ECO:0007669"/>
    <property type="project" value="UniProtKB-ARBA"/>
</dbReference>
<keyword evidence="2" id="KW-1003">Cell membrane</keyword>
<feature type="transmembrane region" description="Helical" evidence="8">
    <location>
        <begin position="344"/>
        <end position="366"/>
    </location>
</feature>
<dbReference type="InterPro" id="IPR038731">
    <property type="entry name" value="RgtA/B/C-like"/>
</dbReference>
<comment type="caution">
    <text evidence="10">The sequence shown here is derived from an EMBL/GenBank/DDBJ whole genome shotgun (WGS) entry which is preliminary data.</text>
</comment>
<feature type="transmembrane region" description="Helical" evidence="8">
    <location>
        <begin position="314"/>
        <end position="338"/>
    </location>
</feature>
<evidence type="ECO:0000256" key="2">
    <source>
        <dbReference type="ARBA" id="ARBA00022475"/>
    </source>
</evidence>
<dbReference type="GO" id="GO:0016763">
    <property type="term" value="F:pentosyltransferase activity"/>
    <property type="evidence" value="ECO:0007669"/>
    <property type="project" value="TreeGrafter"/>
</dbReference>
<evidence type="ECO:0000256" key="5">
    <source>
        <dbReference type="ARBA" id="ARBA00022692"/>
    </source>
</evidence>
<organism evidence="10 11">
    <name type="scientific">Candidatus Nealsonbacteria bacterium CG23_combo_of_CG06-09_8_20_14_all_39_17</name>
    <dbReference type="NCBI Taxonomy" id="1974722"/>
    <lineage>
        <taxon>Bacteria</taxon>
        <taxon>Candidatus Nealsoniibacteriota</taxon>
    </lineage>
</organism>
<dbReference type="AlphaFoldDB" id="A0A2G9YV79"/>
<keyword evidence="3" id="KW-0328">Glycosyltransferase</keyword>
<feature type="transmembrane region" description="Helical" evidence="8">
    <location>
        <begin position="161"/>
        <end position="178"/>
    </location>
</feature>
<evidence type="ECO:0000256" key="3">
    <source>
        <dbReference type="ARBA" id="ARBA00022676"/>
    </source>
</evidence>
<proteinExistence type="predicted"/>
<dbReference type="GO" id="GO:0005886">
    <property type="term" value="C:plasma membrane"/>
    <property type="evidence" value="ECO:0007669"/>
    <property type="project" value="UniProtKB-SubCell"/>
</dbReference>
<evidence type="ECO:0000256" key="7">
    <source>
        <dbReference type="ARBA" id="ARBA00023136"/>
    </source>
</evidence>
<accession>A0A2G9YV79</accession>
<dbReference type="EMBL" id="PCRO01000006">
    <property type="protein sequence ID" value="PIP23117.1"/>
    <property type="molecule type" value="Genomic_DNA"/>
</dbReference>
<keyword evidence="7 8" id="KW-0472">Membrane</keyword>
<feature type="transmembrane region" description="Helical" evidence="8">
    <location>
        <begin position="110"/>
        <end position="129"/>
    </location>
</feature>
<evidence type="ECO:0000259" key="9">
    <source>
        <dbReference type="Pfam" id="PF13231"/>
    </source>
</evidence>
<feature type="transmembrane region" description="Helical" evidence="8">
    <location>
        <begin position="213"/>
        <end position="232"/>
    </location>
</feature>
<evidence type="ECO:0000256" key="6">
    <source>
        <dbReference type="ARBA" id="ARBA00022989"/>
    </source>
</evidence>
<evidence type="ECO:0000313" key="10">
    <source>
        <dbReference type="EMBL" id="PIP23117.1"/>
    </source>
</evidence>
<dbReference type="PANTHER" id="PTHR33908:SF11">
    <property type="entry name" value="MEMBRANE PROTEIN"/>
    <property type="match status" value="1"/>
</dbReference>
<reference evidence="10 11" key="1">
    <citation type="submission" date="2017-09" db="EMBL/GenBank/DDBJ databases">
        <title>Depth-based differentiation of microbial function through sediment-hosted aquifers and enrichment of novel symbionts in the deep terrestrial subsurface.</title>
        <authorList>
            <person name="Probst A.J."/>
            <person name="Ladd B."/>
            <person name="Jarett J.K."/>
            <person name="Geller-Mcgrath D.E."/>
            <person name="Sieber C.M."/>
            <person name="Emerson J.B."/>
            <person name="Anantharaman K."/>
            <person name="Thomas B.C."/>
            <person name="Malmstrom R."/>
            <person name="Stieglmeier M."/>
            <person name="Klingl A."/>
            <person name="Woyke T."/>
            <person name="Ryan C.M."/>
            <person name="Banfield J.F."/>
        </authorList>
    </citation>
    <scope>NUCLEOTIDE SEQUENCE [LARGE SCALE GENOMIC DNA]</scope>
    <source>
        <strain evidence="10">CG23_combo_of_CG06-09_8_20_14_all_39_17</strain>
    </source>
</reference>
<feature type="transmembrane region" description="Helical" evidence="8">
    <location>
        <begin position="65"/>
        <end position="98"/>
    </location>
</feature>
<feature type="transmembrane region" description="Helical" evidence="8">
    <location>
        <begin position="378"/>
        <end position="395"/>
    </location>
</feature>
<keyword evidence="4" id="KW-0808">Transferase</keyword>
<sequence>MTKKAIFFLIVIVLLASFLRLWQIDTIPPGIYPDEALNANEAITNPGQVFYPDNNGREGLFFNLIWLSFSVFGISIWSFKLVSVLVGVLTVFGLFLLIRELFRFVLKDENKVVLISLLSSFFMAVSFWHINFSRISFRAIMLPLILVFSFYFLFRAFRTQKIKHFILAGIIFGLGFYTYISFRLAIFLLATVIFLWLVAFLKKKEFKKTLLSVFLFFAVVFATALPIGLYFLKNPQYFSSRTDSVLIFSQPNPPKEFAISLIAHLGMFNVYGDPNWRHNVAGHPMLIFPVGLLFLIGLAFCFKKLLLSIKEKDLISFNVFSFPFFWFFIMLLPGILTFEGIPHALRVIGVIPVIYIFVGVGAWRAFEFLNRFIKNKKLLFLISFVFLAGVAGLEFEKYFIEWAKNSEVKSAFTDKYNNIGWFMNSLPEDTLKYVVVNRAEEPLYGISIPGQVPMFVERIGFGHLRSDYIRAEELDKVQIISGRQTIIAPLYDGKIMDDLKQKFPQGEIEQKHGFWIYKIN</sequence>
<dbReference type="Pfam" id="PF13231">
    <property type="entry name" value="PMT_2"/>
    <property type="match status" value="1"/>
</dbReference>
<dbReference type="InterPro" id="IPR050297">
    <property type="entry name" value="LipidA_mod_glycosyltrf_83"/>
</dbReference>
<name>A0A2G9YV79_9BACT</name>